<dbReference type="SUPFAM" id="SSF52833">
    <property type="entry name" value="Thioredoxin-like"/>
    <property type="match status" value="1"/>
</dbReference>
<evidence type="ECO:0000313" key="4">
    <source>
        <dbReference type="Proteomes" id="UP000193355"/>
    </source>
</evidence>
<keyword evidence="1" id="KW-1133">Transmembrane helix</keyword>
<name>A0A1X7L4L2_9BACT</name>
<dbReference type="RefSeq" id="WP_085545588.1">
    <property type="nucleotide sequence ID" value="NZ_FXBB01000047.1"/>
</dbReference>
<dbReference type="Proteomes" id="UP000193355">
    <property type="component" value="Unassembled WGS sequence"/>
</dbReference>
<reference evidence="4" key="1">
    <citation type="submission" date="2017-04" db="EMBL/GenBank/DDBJ databases">
        <authorList>
            <person name="Varghese N."/>
            <person name="Submissions S."/>
        </authorList>
    </citation>
    <scope>NUCLEOTIDE SEQUENCE [LARGE SCALE GENOMIC DNA]</scope>
    <source>
        <strain evidence="4">USBA 82</strain>
    </source>
</reference>
<dbReference type="Pfam" id="PF00085">
    <property type="entry name" value="Thioredoxin"/>
    <property type="match status" value="1"/>
</dbReference>
<dbReference type="STRING" id="561720.SAMN06275492_1473"/>
<keyword evidence="4" id="KW-1185">Reference proteome</keyword>
<evidence type="ECO:0000259" key="2">
    <source>
        <dbReference type="PROSITE" id="PS51352"/>
    </source>
</evidence>
<feature type="domain" description="Thioredoxin" evidence="2">
    <location>
        <begin position="40"/>
        <end position="178"/>
    </location>
</feature>
<dbReference type="AlphaFoldDB" id="A0A1X7L4L2"/>
<sequence length="179" mass="20303">MDQNPRPYTKVMAVLLIAVVLGGIWLIKNREKEELQGIASNDSQQNPDFALYVTEELDLEKLKSYGLPIIIDFGADSCLPCKEMAPVLKDLNETLQGKAIVRFVDVWKYRNLAEGYPLRAIPTQFFFDKDGKPYIPSESIGVPMQMYSTRETNTHIFTLHEGGMTKEQLLMALKEMGVE</sequence>
<dbReference type="InterPro" id="IPR036249">
    <property type="entry name" value="Thioredoxin-like_sf"/>
</dbReference>
<dbReference type="InterPro" id="IPR013766">
    <property type="entry name" value="Thioredoxin_domain"/>
</dbReference>
<feature type="transmembrane region" description="Helical" evidence="1">
    <location>
        <begin position="6"/>
        <end position="27"/>
    </location>
</feature>
<dbReference type="EMBL" id="FXBB01000047">
    <property type="protein sequence ID" value="SMG48791.1"/>
    <property type="molecule type" value="Genomic_DNA"/>
</dbReference>
<evidence type="ECO:0000313" key="3">
    <source>
        <dbReference type="EMBL" id="SMG48791.1"/>
    </source>
</evidence>
<dbReference type="OrthoDB" id="9790390at2"/>
<keyword evidence="1" id="KW-0472">Membrane</keyword>
<evidence type="ECO:0000256" key="1">
    <source>
        <dbReference type="SAM" id="Phobius"/>
    </source>
</evidence>
<dbReference type="GO" id="GO:0005829">
    <property type="term" value="C:cytosol"/>
    <property type="evidence" value="ECO:0007669"/>
    <property type="project" value="TreeGrafter"/>
</dbReference>
<keyword evidence="1" id="KW-0812">Transmembrane</keyword>
<dbReference type="Gene3D" id="3.40.30.10">
    <property type="entry name" value="Glutaredoxin"/>
    <property type="match status" value="1"/>
</dbReference>
<organism evidence="3 4">
    <name type="scientific">Dethiosulfovibrio salsuginis</name>
    <dbReference type="NCBI Taxonomy" id="561720"/>
    <lineage>
        <taxon>Bacteria</taxon>
        <taxon>Thermotogati</taxon>
        <taxon>Synergistota</taxon>
        <taxon>Synergistia</taxon>
        <taxon>Synergistales</taxon>
        <taxon>Dethiosulfovibrionaceae</taxon>
        <taxon>Dethiosulfovibrio</taxon>
    </lineage>
</organism>
<dbReference type="CDD" id="cd02947">
    <property type="entry name" value="TRX_family"/>
    <property type="match status" value="1"/>
</dbReference>
<dbReference type="PROSITE" id="PS51352">
    <property type="entry name" value="THIOREDOXIN_2"/>
    <property type="match status" value="1"/>
</dbReference>
<dbReference type="PANTHER" id="PTHR45663">
    <property type="entry name" value="GEO12009P1"/>
    <property type="match status" value="1"/>
</dbReference>
<proteinExistence type="predicted"/>
<dbReference type="PANTHER" id="PTHR45663:SF11">
    <property type="entry name" value="GEO12009P1"/>
    <property type="match status" value="1"/>
</dbReference>
<dbReference type="GO" id="GO:0045454">
    <property type="term" value="P:cell redox homeostasis"/>
    <property type="evidence" value="ECO:0007669"/>
    <property type="project" value="TreeGrafter"/>
</dbReference>
<gene>
    <name evidence="3" type="ORF">SAMN06275492_1473</name>
</gene>
<dbReference type="GO" id="GO:0015035">
    <property type="term" value="F:protein-disulfide reductase activity"/>
    <property type="evidence" value="ECO:0007669"/>
    <property type="project" value="TreeGrafter"/>
</dbReference>
<accession>A0A1X7L4L2</accession>
<protein>
    <submittedName>
        <fullName evidence="3">Thioredoxin 1</fullName>
    </submittedName>
</protein>